<keyword evidence="22" id="KW-1185">Reference proteome</keyword>
<reference evidence="21 22" key="2">
    <citation type="submission" date="2019-09" db="EMBL/GenBank/DDBJ databases">
        <title>Complete Genome Sequence and Methylome Analysis of free living Spirochaetas.</title>
        <authorList>
            <person name="Leshcheva N."/>
            <person name="Mikheeva N."/>
        </authorList>
    </citation>
    <scope>NUCLEOTIDE SEQUENCE [LARGE SCALE GENOMIC DNA]</scope>
    <source>
        <strain evidence="21 22">P</strain>
    </source>
</reference>
<dbReference type="InterPro" id="IPR000422">
    <property type="entry name" value="DHBP_synthase_RibB"/>
</dbReference>
<dbReference type="Gene3D" id="3.40.50.10990">
    <property type="entry name" value="GTP cyclohydrolase II"/>
    <property type="match status" value="1"/>
</dbReference>
<dbReference type="FunFam" id="3.90.870.10:FF:000001">
    <property type="entry name" value="Riboflavin biosynthesis protein RibBA"/>
    <property type="match status" value="1"/>
</dbReference>
<evidence type="ECO:0000256" key="5">
    <source>
        <dbReference type="ARBA" id="ARBA00004853"/>
    </source>
</evidence>
<dbReference type="Pfam" id="PF00926">
    <property type="entry name" value="DHBP_synthase"/>
    <property type="match status" value="1"/>
</dbReference>
<comment type="similarity">
    <text evidence="7">In the N-terminal section; belongs to the DHBP synthase family.</text>
</comment>
<sequence>MDRFKEVIEILEDFKKGNMIIVTDNEDRENEGDLVMAGELITPDDITFMATKARGLICAPISLEYSKRLGLKRMSNQEDKQGTAFTVSCDVKEGTTTGISSSDRAKTIKALSNPESKKEDFHHPGHIFPLIAKKQGVLEREGHTEAAIDLCLLSGLKPCGVICEIINDDGTMARGNDLDEFELKYNLKRLTIKELKEYKRFLYEKKPILIPTKYGSFYLESLDNKKNESMPHLLIYQDKMENPLNLRIHSECLTGDLLGSKRCDCGDQLDLSLKYIGERGGAIIYLRQEGRGIGLINKLRAYNLQDKGLDTLDANLVLGFKEDEREYSMVSSLLKERGILEVNLLTNNPLKVTGLEDTGINVVSRIPIEGETCISNKRYLETKKDRMGHLLSNRG</sequence>
<comment type="catalytic activity">
    <reaction evidence="1">
        <text>D-ribulose 5-phosphate = (2S)-2-hydroxy-3-oxobutyl phosphate + formate + H(+)</text>
        <dbReference type="Rhea" id="RHEA:18457"/>
        <dbReference type="ChEBI" id="CHEBI:15378"/>
        <dbReference type="ChEBI" id="CHEBI:15740"/>
        <dbReference type="ChEBI" id="CHEBI:58121"/>
        <dbReference type="ChEBI" id="CHEBI:58830"/>
        <dbReference type="EC" id="4.1.99.12"/>
    </reaction>
</comment>
<dbReference type="OrthoDB" id="9793111at2"/>
<comment type="function">
    <text evidence="19">Catalyzes the conversion of GTP to 2,5-diamino-6-ribosylamino-4(3H)-pyrimidinone 5'-phosphate (DARP), formate and pyrophosphate.</text>
</comment>
<keyword evidence="11 19" id="KW-0547">Nucleotide-binding</keyword>
<evidence type="ECO:0000259" key="20">
    <source>
        <dbReference type="Pfam" id="PF00925"/>
    </source>
</evidence>
<dbReference type="PANTHER" id="PTHR21327:SF18">
    <property type="entry name" value="3,4-DIHYDROXY-2-BUTANONE 4-PHOSPHATE SYNTHASE"/>
    <property type="match status" value="1"/>
</dbReference>
<comment type="catalytic activity">
    <reaction evidence="18 19">
        <text>GTP + 4 H2O = 2,5-diamino-6-hydroxy-4-(5-phosphoribosylamino)-pyrimidine + formate + 2 phosphate + 3 H(+)</text>
        <dbReference type="Rhea" id="RHEA:23704"/>
        <dbReference type="ChEBI" id="CHEBI:15377"/>
        <dbReference type="ChEBI" id="CHEBI:15378"/>
        <dbReference type="ChEBI" id="CHEBI:15740"/>
        <dbReference type="ChEBI" id="CHEBI:37565"/>
        <dbReference type="ChEBI" id="CHEBI:43474"/>
        <dbReference type="ChEBI" id="CHEBI:58614"/>
        <dbReference type="EC" id="3.5.4.25"/>
    </reaction>
</comment>
<evidence type="ECO:0000256" key="3">
    <source>
        <dbReference type="ARBA" id="ARBA00001946"/>
    </source>
</evidence>
<dbReference type="PANTHER" id="PTHR21327">
    <property type="entry name" value="GTP CYCLOHYDROLASE II-RELATED"/>
    <property type="match status" value="1"/>
</dbReference>
<evidence type="ECO:0000256" key="13">
    <source>
        <dbReference type="ARBA" id="ARBA00022833"/>
    </source>
</evidence>
<dbReference type="EMBL" id="CP035807">
    <property type="protein sequence ID" value="QEN04545.1"/>
    <property type="molecule type" value="Genomic_DNA"/>
</dbReference>
<feature type="active site" description="Nucleophile" evidence="19">
    <location>
        <position position="325"/>
    </location>
</feature>
<evidence type="ECO:0000313" key="21">
    <source>
        <dbReference type="EMBL" id="QEN04545.1"/>
    </source>
</evidence>
<dbReference type="HAMAP" id="MF_00179">
    <property type="entry name" value="RibA"/>
    <property type="match status" value="1"/>
</dbReference>
<evidence type="ECO:0000313" key="22">
    <source>
        <dbReference type="Proteomes" id="UP000323824"/>
    </source>
</evidence>
<dbReference type="Gene3D" id="3.90.870.10">
    <property type="entry name" value="DHBP synthase"/>
    <property type="match status" value="1"/>
</dbReference>
<evidence type="ECO:0000256" key="6">
    <source>
        <dbReference type="ARBA" id="ARBA00004904"/>
    </source>
</evidence>
<feature type="binding site" evidence="19">
    <location>
        <position position="346"/>
    </location>
    <ligand>
        <name>GTP</name>
        <dbReference type="ChEBI" id="CHEBI:37565"/>
    </ligand>
</feature>
<dbReference type="GO" id="GO:0008686">
    <property type="term" value="F:3,4-dihydroxy-2-butanone-4-phosphate synthase activity"/>
    <property type="evidence" value="ECO:0007669"/>
    <property type="project" value="UniProtKB-EC"/>
</dbReference>
<gene>
    <name evidence="21" type="primary">ribB</name>
    <name evidence="19" type="synonym">ribA</name>
    <name evidence="21" type="ORF">EW093_07465</name>
</gene>
<dbReference type="AlphaFoldDB" id="A0A5C1Q904"/>
<evidence type="ECO:0000256" key="11">
    <source>
        <dbReference type="ARBA" id="ARBA00022741"/>
    </source>
</evidence>
<comment type="pathway">
    <text evidence="6">Cofactor biosynthesis; riboflavin biosynthesis; 2-hydroxy-3-oxobutyl phosphate from D-ribulose 5-phosphate: step 1/1.</text>
</comment>
<dbReference type="GO" id="GO:0005829">
    <property type="term" value="C:cytosol"/>
    <property type="evidence" value="ECO:0007669"/>
    <property type="project" value="TreeGrafter"/>
</dbReference>
<comment type="cofactor">
    <cofactor evidence="3">
        <name>Mg(2+)</name>
        <dbReference type="ChEBI" id="CHEBI:18420"/>
    </cofactor>
</comment>
<keyword evidence="14" id="KW-0460">Magnesium</keyword>
<evidence type="ECO:0000256" key="19">
    <source>
        <dbReference type="HAMAP-Rule" id="MF_00179"/>
    </source>
</evidence>
<dbReference type="SUPFAM" id="SSF142695">
    <property type="entry name" value="RibA-like"/>
    <property type="match status" value="1"/>
</dbReference>
<feature type="binding site" evidence="19">
    <location>
        <position position="268"/>
    </location>
    <ligand>
        <name>GTP</name>
        <dbReference type="ChEBI" id="CHEBI:37565"/>
    </ligand>
</feature>
<dbReference type="KEGG" id="sper:EW093_07465"/>
<keyword evidence="12 19" id="KW-0378">Hydrolase</keyword>
<evidence type="ECO:0000256" key="15">
    <source>
        <dbReference type="ARBA" id="ARBA00023134"/>
    </source>
</evidence>
<feature type="domain" description="GTP cyclohydrolase II" evidence="20">
    <location>
        <begin position="210"/>
        <end position="367"/>
    </location>
</feature>
<reference evidence="21 22" key="1">
    <citation type="submission" date="2019-02" db="EMBL/GenBank/DDBJ databases">
        <authorList>
            <person name="Fomenkov A."/>
            <person name="Dubinina G."/>
            <person name="Grabovich M."/>
            <person name="Vincze T."/>
            <person name="Roberts R.J."/>
        </authorList>
    </citation>
    <scope>NUCLEOTIDE SEQUENCE [LARGE SCALE GENOMIC DNA]</scope>
    <source>
        <strain evidence="21 22">P</strain>
    </source>
</reference>
<dbReference type="PIRSF" id="PIRSF001259">
    <property type="entry name" value="RibA"/>
    <property type="match status" value="1"/>
</dbReference>
<dbReference type="GO" id="GO:0009231">
    <property type="term" value="P:riboflavin biosynthetic process"/>
    <property type="evidence" value="ECO:0007669"/>
    <property type="project" value="UniProtKB-UniRule"/>
</dbReference>
<comment type="function">
    <text evidence="4">Catalyzes the conversion of D-ribulose 5-phosphate to formate and 3,4-dihydroxy-2-butanone 4-phosphate.</text>
</comment>
<evidence type="ECO:0000256" key="7">
    <source>
        <dbReference type="ARBA" id="ARBA00005520"/>
    </source>
</evidence>
<feature type="binding site" evidence="19">
    <location>
        <position position="252"/>
    </location>
    <ligand>
        <name>Zn(2+)</name>
        <dbReference type="ChEBI" id="CHEBI:29105"/>
        <note>catalytic</note>
    </ligand>
</feature>
<dbReference type="EC" id="3.5.4.25" evidence="19"/>
<keyword evidence="15 19" id="KW-0342">GTP-binding</keyword>
<feature type="binding site" evidence="19">
    <location>
        <begin position="247"/>
        <end position="251"/>
    </location>
    <ligand>
        <name>GTP</name>
        <dbReference type="ChEBI" id="CHEBI:37565"/>
    </ligand>
</feature>
<comment type="similarity">
    <text evidence="19">Belongs to the GTP cyclohydrolase II family.</text>
</comment>
<dbReference type="InterPro" id="IPR036144">
    <property type="entry name" value="RibA-like_sf"/>
</dbReference>
<dbReference type="InterPro" id="IPR032677">
    <property type="entry name" value="GTP_cyclohydro_II"/>
</dbReference>
<accession>A0A5C1Q904</accession>
<evidence type="ECO:0000256" key="10">
    <source>
        <dbReference type="ARBA" id="ARBA00022723"/>
    </source>
</evidence>
<dbReference type="NCBIfam" id="TIGR00506">
    <property type="entry name" value="ribB"/>
    <property type="match status" value="1"/>
</dbReference>
<evidence type="ECO:0000256" key="2">
    <source>
        <dbReference type="ARBA" id="ARBA00001936"/>
    </source>
</evidence>
<evidence type="ECO:0000256" key="16">
    <source>
        <dbReference type="ARBA" id="ARBA00023211"/>
    </source>
</evidence>
<dbReference type="SUPFAM" id="SSF55821">
    <property type="entry name" value="YrdC/RibB"/>
    <property type="match status" value="1"/>
</dbReference>
<comment type="cofactor">
    <cofactor evidence="19">
        <name>Zn(2+)</name>
        <dbReference type="ChEBI" id="CHEBI:29105"/>
    </cofactor>
    <text evidence="19">Binds 1 zinc ion per subunit.</text>
</comment>
<dbReference type="InterPro" id="IPR017945">
    <property type="entry name" value="DHBP_synth_RibB-like_a/b_dom"/>
</dbReference>
<feature type="binding site" evidence="19">
    <location>
        <position position="311"/>
    </location>
    <ligand>
        <name>GTP</name>
        <dbReference type="ChEBI" id="CHEBI:37565"/>
    </ligand>
</feature>
<feature type="binding site" evidence="19">
    <location>
        <position position="263"/>
    </location>
    <ligand>
        <name>Zn(2+)</name>
        <dbReference type="ChEBI" id="CHEBI:29105"/>
        <note>catalytic</note>
    </ligand>
</feature>
<evidence type="ECO:0000256" key="14">
    <source>
        <dbReference type="ARBA" id="ARBA00022842"/>
    </source>
</evidence>
<keyword evidence="10 19" id="KW-0479">Metal-binding</keyword>
<keyword evidence="13 19" id="KW-0862">Zinc</keyword>
<keyword evidence="16" id="KW-0464">Manganese</keyword>
<dbReference type="UniPathway" id="UPA00275">
    <property type="reaction ID" value="UER00399"/>
</dbReference>
<dbReference type="CDD" id="cd00641">
    <property type="entry name" value="GTP_cyclohydro2"/>
    <property type="match status" value="1"/>
</dbReference>
<dbReference type="Proteomes" id="UP000323824">
    <property type="component" value="Chromosome"/>
</dbReference>
<name>A0A5C1Q904_9SPIO</name>
<evidence type="ECO:0000256" key="1">
    <source>
        <dbReference type="ARBA" id="ARBA00000141"/>
    </source>
</evidence>
<dbReference type="GO" id="GO:0008270">
    <property type="term" value="F:zinc ion binding"/>
    <property type="evidence" value="ECO:0007669"/>
    <property type="project" value="UniProtKB-UniRule"/>
</dbReference>
<dbReference type="NCBIfam" id="TIGR00505">
    <property type="entry name" value="ribA"/>
    <property type="match status" value="1"/>
</dbReference>
<keyword evidence="9 19" id="KW-0686">Riboflavin biosynthesis</keyword>
<dbReference type="GO" id="GO:0003935">
    <property type="term" value="F:GTP cyclohydrolase II activity"/>
    <property type="evidence" value="ECO:0007669"/>
    <property type="project" value="UniProtKB-UniRule"/>
</dbReference>
<dbReference type="GO" id="GO:0005525">
    <property type="term" value="F:GTP binding"/>
    <property type="evidence" value="ECO:0007669"/>
    <property type="project" value="UniProtKB-KW"/>
</dbReference>
<evidence type="ECO:0000256" key="4">
    <source>
        <dbReference type="ARBA" id="ARBA00002284"/>
    </source>
</evidence>
<comment type="cofactor">
    <cofactor evidence="2">
        <name>Mn(2+)</name>
        <dbReference type="ChEBI" id="CHEBI:29035"/>
    </cofactor>
</comment>
<feature type="binding site" evidence="19">
    <location>
        <position position="351"/>
    </location>
    <ligand>
        <name>GTP</name>
        <dbReference type="ChEBI" id="CHEBI:37565"/>
    </ligand>
</feature>
<proteinExistence type="inferred from homology"/>
<evidence type="ECO:0000256" key="18">
    <source>
        <dbReference type="ARBA" id="ARBA00049295"/>
    </source>
</evidence>
<evidence type="ECO:0000256" key="12">
    <source>
        <dbReference type="ARBA" id="ARBA00022801"/>
    </source>
</evidence>
<evidence type="ECO:0000256" key="9">
    <source>
        <dbReference type="ARBA" id="ARBA00022619"/>
    </source>
</evidence>
<keyword evidence="17 21" id="KW-0456">Lyase</keyword>
<feature type="binding site" evidence="19">
    <location>
        <begin position="289"/>
        <end position="291"/>
    </location>
    <ligand>
        <name>GTP</name>
        <dbReference type="ChEBI" id="CHEBI:37565"/>
    </ligand>
</feature>
<organism evidence="21 22">
    <name type="scientific">Thiospirochaeta perfilievii</name>
    <dbReference type="NCBI Taxonomy" id="252967"/>
    <lineage>
        <taxon>Bacteria</taxon>
        <taxon>Pseudomonadati</taxon>
        <taxon>Spirochaetota</taxon>
        <taxon>Spirochaetia</taxon>
        <taxon>Spirochaetales</taxon>
        <taxon>Spirochaetaceae</taxon>
        <taxon>Thiospirochaeta</taxon>
    </lineage>
</organism>
<dbReference type="RefSeq" id="WP_149567791.1">
    <property type="nucleotide sequence ID" value="NZ_CP035807.1"/>
</dbReference>
<dbReference type="Pfam" id="PF00925">
    <property type="entry name" value="GTP_cyclohydro2"/>
    <property type="match status" value="1"/>
</dbReference>
<comment type="pathway">
    <text evidence="5 19">Cofactor biosynthesis; riboflavin biosynthesis; 5-amino-6-(D-ribitylamino)uracil from GTP: step 1/4.</text>
</comment>
<comment type="similarity">
    <text evidence="8">In the C-terminal section; belongs to the GTP cyclohydrolase II family.</text>
</comment>
<feature type="binding site" evidence="19">
    <location>
        <position position="265"/>
    </location>
    <ligand>
        <name>Zn(2+)</name>
        <dbReference type="ChEBI" id="CHEBI:29105"/>
        <note>catalytic</note>
    </ligand>
</feature>
<protein>
    <recommendedName>
        <fullName evidence="19">GTP cyclohydrolase-2</fullName>
        <ecNumber evidence="19">3.5.4.25</ecNumber>
    </recommendedName>
    <alternativeName>
        <fullName evidence="19">GTP cyclohydrolase II</fullName>
    </alternativeName>
</protein>
<dbReference type="NCBIfam" id="NF001591">
    <property type="entry name" value="PRK00393.1"/>
    <property type="match status" value="1"/>
</dbReference>
<evidence type="ECO:0000256" key="8">
    <source>
        <dbReference type="ARBA" id="ARBA00008976"/>
    </source>
</evidence>
<feature type="active site" description="Proton acceptor" evidence="19">
    <location>
        <position position="323"/>
    </location>
</feature>
<dbReference type="InterPro" id="IPR000926">
    <property type="entry name" value="RibA"/>
</dbReference>
<evidence type="ECO:0000256" key="17">
    <source>
        <dbReference type="ARBA" id="ARBA00023239"/>
    </source>
</evidence>
<dbReference type="FunFam" id="3.40.50.10990:FF:000002">
    <property type="entry name" value="GTP cyclohydrolase-2"/>
    <property type="match status" value="1"/>
</dbReference>